<dbReference type="RefSeq" id="XP_033577085.1">
    <property type="nucleotide sequence ID" value="XM_033717821.1"/>
</dbReference>
<evidence type="ECO:0000313" key="4">
    <source>
        <dbReference type="RefSeq" id="XP_033577085.1"/>
    </source>
</evidence>
<accession>A0A6A6YN03</accession>
<name>A0A6A6YN03_9PEZI</name>
<proteinExistence type="predicted"/>
<reference evidence="2 4" key="1">
    <citation type="journal article" date="2020" name="Stud. Mycol.">
        <title>101 Dothideomycetes genomes: a test case for predicting lifestyles and emergence of pathogens.</title>
        <authorList>
            <person name="Haridas S."/>
            <person name="Albert R."/>
            <person name="Binder M."/>
            <person name="Bloem J."/>
            <person name="Labutti K."/>
            <person name="Salamov A."/>
            <person name="Andreopoulos B."/>
            <person name="Baker S."/>
            <person name="Barry K."/>
            <person name="Bills G."/>
            <person name="Bluhm B."/>
            <person name="Cannon C."/>
            <person name="Castanera R."/>
            <person name="Culley D."/>
            <person name="Daum C."/>
            <person name="Ezra D."/>
            <person name="Gonzalez J."/>
            <person name="Henrissat B."/>
            <person name="Kuo A."/>
            <person name="Liang C."/>
            <person name="Lipzen A."/>
            <person name="Lutzoni F."/>
            <person name="Magnuson J."/>
            <person name="Mondo S."/>
            <person name="Nolan M."/>
            <person name="Ohm R."/>
            <person name="Pangilinan J."/>
            <person name="Park H.-J."/>
            <person name="Ramirez L."/>
            <person name="Alfaro M."/>
            <person name="Sun H."/>
            <person name="Tritt A."/>
            <person name="Yoshinaga Y."/>
            <person name="Zwiers L.-H."/>
            <person name="Turgeon B."/>
            <person name="Goodwin S."/>
            <person name="Spatafora J."/>
            <person name="Crous P."/>
            <person name="Grigoriev I."/>
        </authorList>
    </citation>
    <scope>NUCLEOTIDE SEQUENCE</scope>
    <source>
        <strain evidence="2 4">CBS 304.34</strain>
    </source>
</reference>
<feature type="signal peptide" evidence="1">
    <location>
        <begin position="1"/>
        <end position="24"/>
    </location>
</feature>
<dbReference type="EMBL" id="MU003700">
    <property type="protein sequence ID" value="KAF2810121.1"/>
    <property type="molecule type" value="Genomic_DNA"/>
</dbReference>
<dbReference type="Proteomes" id="UP000504636">
    <property type="component" value="Unplaced"/>
</dbReference>
<feature type="chain" id="PRO_5044629221" evidence="1">
    <location>
        <begin position="25"/>
        <end position="632"/>
    </location>
</feature>
<keyword evidence="1" id="KW-0732">Signal</keyword>
<reference evidence="4" key="3">
    <citation type="submission" date="2025-04" db="UniProtKB">
        <authorList>
            <consortium name="RefSeq"/>
        </authorList>
    </citation>
    <scope>IDENTIFICATION</scope>
    <source>
        <strain evidence="4">CBS 304.34</strain>
    </source>
</reference>
<protein>
    <submittedName>
        <fullName evidence="2 4">Uncharacterized protein</fullName>
    </submittedName>
</protein>
<organism evidence="2">
    <name type="scientific">Mytilinidion resinicola</name>
    <dbReference type="NCBI Taxonomy" id="574789"/>
    <lineage>
        <taxon>Eukaryota</taxon>
        <taxon>Fungi</taxon>
        <taxon>Dikarya</taxon>
        <taxon>Ascomycota</taxon>
        <taxon>Pezizomycotina</taxon>
        <taxon>Dothideomycetes</taxon>
        <taxon>Pleosporomycetidae</taxon>
        <taxon>Mytilinidiales</taxon>
        <taxon>Mytilinidiaceae</taxon>
        <taxon>Mytilinidion</taxon>
    </lineage>
</organism>
<reference evidence="4" key="2">
    <citation type="submission" date="2020-04" db="EMBL/GenBank/DDBJ databases">
        <authorList>
            <consortium name="NCBI Genome Project"/>
        </authorList>
    </citation>
    <scope>NUCLEOTIDE SEQUENCE</scope>
    <source>
        <strain evidence="4">CBS 304.34</strain>
    </source>
</reference>
<keyword evidence="3" id="KW-1185">Reference proteome</keyword>
<evidence type="ECO:0000256" key="1">
    <source>
        <dbReference type="SAM" id="SignalP"/>
    </source>
</evidence>
<dbReference type="GeneID" id="54458714"/>
<dbReference type="OrthoDB" id="539213at2759"/>
<sequence>MDASERKIMSTWLYQFWLFSFTTAKFWGKGPRNWTAHHLGFTDQPFTSSESALTPRYPLEDRMDVGEGSSSSNGLPLGHLTRPTTLCNWAIHVFQEGYEGAWSETDPIHDKYAVDTGSGLKDWPPAWTAPPFEARLRNNIESNDFSSLPAETLPMAISQVAKAAEKSPNELLKEALGFAIMGRNIELIENLCEEIRAIDFNIFADLYPFHLATSYLDGSKTCCHVLETLKFSILETKKLTVDNFGHTILDNLMIQILKNHSSVTPELVDDALRGEIRFAGEETDICGRWDADTEHYRLLLKTNHRSVPFEWKHKFCHTSAQAIVHCIAGISSLSGLSRRSNDDTMSGLFLKHCSHCGKKLQLRPLHTLVLTAFFLGKHGCEDENFFGMIACLFTLVGIGADVLDTADISLSLILSSEYGNECSHKDITPLCLASLLTKEFLGLEGLEWTEEKREGWWVFCDILRRLDAASNEFMNGEYEQETEDGPVIYHNKRVRSTEEHAGQATMPYMPCDIESHGDAKRGFFSDHSLGHIWAAVQAELLTYRREKDEDEWISQDFDWKSFCCSLKAGERPSIPLLHEGMMKPYCACGIFGDGWSRRARRDEVCAFHFSNMEDWSRSTFLDDIQFEGFDLR</sequence>
<gene>
    <name evidence="2 4" type="ORF">BDZ99DRAFT_442635</name>
</gene>
<evidence type="ECO:0000313" key="2">
    <source>
        <dbReference type="EMBL" id="KAF2810121.1"/>
    </source>
</evidence>
<feature type="non-terminal residue" evidence="2">
    <location>
        <position position="1"/>
    </location>
</feature>
<evidence type="ECO:0000313" key="3">
    <source>
        <dbReference type="Proteomes" id="UP000504636"/>
    </source>
</evidence>
<dbReference type="AlphaFoldDB" id="A0A6A6YN03"/>